<evidence type="ECO:0000313" key="2">
    <source>
        <dbReference type="EMBL" id="RXT29381.1"/>
    </source>
</evidence>
<evidence type="ECO:0000313" key="3">
    <source>
        <dbReference type="Proteomes" id="UP000290767"/>
    </source>
</evidence>
<dbReference type="EMBL" id="MZMU01000003">
    <property type="protein sequence ID" value="RXT29381.1"/>
    <property type="molecule type" value="Genomic_DNA"/>
</dbReference>
<feature type="compositionally biased region" description="Basic residues" evidence="1">
    <location>
        <begin position="65"/>
        <end position="75"/>
    </location>
</feature>
<name>A0A4Q1UCQ8_RHILE</name>
<protein>
    <submittedName>
        <fullName evidence="2">Uncharacterized protein</fullName>
    </submittedName>
</protein>
<evidence type="ECO:0000256" key="1">
    <source>
        <dbReference type="SAM" id="MobiDB-lite"/>
    </source>
</evidence>
<comment type="caution">
    <text evidence="2">The sequence shown here is derived from an EMBL/GenBank/DDBJ whole genome shotgun (WGS) entry which is preliminary data.</text>
</comment>
<gene>
    <name evidence="2" type="ORF">B5P46_11930</name>
</gene>
<dbReference type="AlphaFoldDB" id="A0A4Q1UCQ8"/>
<reference evidence="2 3" key="1">
    <citation type="submission" date="2017-03" db="EMBL/GenBank/DDBJ databases">
        <authorList>
            <person name="Safronova V.I."/>
            <person name="Sazanova A.L."/>
            <person name="Chirak E.R."/>
        </authorList>
    </citation>
    <scope>NUCLEOTIDE SEQUENCE [LARGE SCALE GENOMIC DNA]</scope>
    <source>
        <strain evidence="2 3">Tri-43</strain>
    </source>
</reference>
<proteinExistence type="predicted"/>
<dbReference type="Proteomes" id="UP000290767">
    <property type="component" value="Unassembled WGS sequence"/>
</dbReference>
<accession>A0A4Q1UCQ8</accession>
<feature type="region of interest" description="Disordered" evidence="1">
    <location>
        <begin position="36"/>
        <end position="75"/>
    </location>
</feature>
<sequence>MGGARHKAEMKRNSGNASEIEKLPSVIVYPVEMAYAGDTPGRPIDGPTGYPCSGRPMPSDGAAPHKARSPLHSRR</sequence>
<organism evidence="2 3">
    <name type="scientific">Rhizobium leguminosarum</name>
    <dbReference type="NCBI Taxonomy" id="384"/>
    <lineage>
        <taxon>Bacteria</taxon>
        <taxon>Pseudomonadati</taxon>
        <taxon>Pseudomonadota</taxon>
        <taxon>Alphaproteobacteria</taxon>
        <taxon>Hyphomicrobiales</taxon>
        <taxon>Rhizobiaceae</taxon>
        <taxon>Rhizobium/Agrobacterium group</taxon>
        <taxon>Rhizobium</taxon>
    </lineage>
</organism>